<dbReference type="EMBL" id="JAMC01000002">
    <property type="protein sequence ID" value="KEJ90310.1"/>
    <property type="molecule type" value="Genomic_DNA"/>
</dbReference>
<sequence>MKVFLLVRPFGGRQASFSVMKVNGINISAALEIDSFRCVSPRRVMLRHIQPLKLYLFDKGE</sequence>
<evidence type="ECO:0000313" key="2">
    <source>
        <dbReference type="Proteomes" id="UP000027734"/>
    </source>
</evidence>
<evidence type="ECO:0000313" key="1">
    <source>
        <dbReference type="EMBL" id="KEJ90310.1"/>
    </source>
</evidence>
<dbReference type="Proteomes" id="UP000027734">
    <property type="component" value="Unassembled WGS sequence"/>
</dbReference>
<comment type="caution">
    <text evidence="1">The sequence shown here is derived from an EMBL/GenBank/DDBJ whole genome shotgun (WGS) entry which is preliminary data.</text>
</comment>
<organism evidence="1 2">
    <name type="scientific">Sulfitobacter donghicola DSW-25 = KCTC 12864 = JCM 14565</name>
    <dbReference type="NCBI Taxonomy" id="1300350"/>
    <lineage>
        <taxon>Bacteria</taxon>
        <taxon>Pseudomonadati</taxon>
        <taxon>Pseudomonadota</taxon>
        <taxon>Alphaproteobacteria</taxon>
        <taxon>Rhodobacterales</taxon>
        <taxon>Roseobacteraceae</taxon>
        <taxon>Sulfitobacter</taxon>
    </lineage>
</organism>
<name>A0A073IL39_9RHOB</name>
<dbReference type="STRING" id="1300350.Z948_769"/>
<dbReference type="AlphaFoldDB" id="A0A073IL39"/>
<accession>A0A073IL39</accession>
<gene>
    <name evidence="1" type="ORF">DSW25_06280</name>
</gene>
<reference evidence="1 2" key="1">
    <citation type="submission" date="2014-01" db="EMBL/GenBank/DDBJ databases">
        <title>Sulfitobacter donghicola JCM 14565 Genome Sequencing.</title>
        <authorList>
            <person name="Lai Q."/>
            <person name="Hong Z."/>
        </authorList>
    </citation>
    <scope>NUCLEOTIDE SEQUENCE [LARGE SCALE GENOMIC DNA]</scope>
    <source>
        <strain evidence="1 2">JCM 14565</strain>
    </source>
</reference>
<dbReference type="RefSeq" id="WP_025058238.1">
    <property type="nucleotide sequence ID" value="NZ_JAMC01000002.1"/>
</dbReference>
<keyword evidence="2" id="KW-1185">Reference proteome</keyword>
<proteinExistence type="predicted"/>
<protein>
    <submittedName>
        <fullName evidence="1">Uncharacterized protein</fullName>
    </submittedName>
</protein>